<feature type="compositionally biased region" description="Polar residues" evidence="1">
    <location>
        <begin position="29"/>
        <end position="46"/>
    </location>
</feature>
<dbReference type="PROSITE" id="PS51257">
    <property type="entry name" value="PROKAR_LIPOPROTEIN"/>
    <property type="match status" value="1"/>
</dbReference>
<accession>A0ABW4RVR7</accession>
<feature type="region of interest" description="Disordered" evidence="1">
    <location>
        <begin position="27"/>
        <end position="48"/>
    </location>
</feature>
<feature type="signal peptide" evidence="2">
    <location>
        <begin position="1"/>
        <end position="22"/>
    </location>
</feature>
<reference evidence="4" key="1">
    <citation type="journal article" date="2019" name="Int. J. Syst. Evol. Microbiol.">
        <title>The Global Catalogue of Microorganisms (GCM) 10K type strain sequencing project: providing services to taxonomists for standard genome sequencing and annotation.</title>
        <authorList>
            <consortium name="The Broad Institute Genomics Platform"/>
            <consortium name="The Broad Institute Genome Sequencing Center for Infectious Disease"/>
            <person name="Wu L."/>
            <person name="Ma J."/>
        </authorList>
    </citation>
    <scope>NUCLEOTIDE SEQUENCE [LARGE SCALE GENOMIC DNA]</scope>
    <source>
        <strain evidence="4">CAIM 431</strain>
    </source>
</reference>
<feature type="chain" id="PRO_5045339982" description="DUF3558 domain-containing protein" evidence="2">
    <location>
        <begin position="23"/>
        <end position="294"/>
    </location>
</feature>
<evidence type="ECO:0000313" key="4">
    <source>
        <dbReference type="Proteomes" id="UP001597326"/>
    </source>
</evidence>
<evidence type="ECO:0000256" key="1">
    <source>
        <dbReference type="SAM" id="MobiDB-lite"/>
    </source>
</evidence>
<gene>
    <name evidence="3" type="ORF">ACFSCS_09255</name>
</gene>
<evidence type="ECO:0008006" key="5">
    <source>
        <dbReference type="Google" id="ProtNLM"/>
    </source>
</evidence>
<evidence type="ECO:0000256" key="2">
    <source>
        <dbReference type="SAM" id="SignalP"/>
    </source>
</evidence>
<keyword evidence="4" id="KW-1185">Reference proteome</keyword>
<organism evidence="3 4">
    <name type="scientific">Luteococcus peritonei</name>
    <dbReference type="NCBI Taxonomy" id="88874"/>
    <lineage>
        <taxon>Bacteria</taxon>
        <taxon>Bacillati</taxon>
        <taxon>Actinomycetota</taxon>
        <taxon>Actinomycetes</taxon>
        <taxon>Propionibacteriales</taxon>
        <taxon>Propionibacteriaceae</taxon>
        <taxon>Luteococcus</taxon>
    </lineage>
</organism>
<dbReference type="RefSeq" id="WP_343874674.1">
    <property type="nucleotide sequence ID" value="NZ_BAAAIX010000027.1"/>
</dbReference>
<name>A0ABW4RVR7_9ACTN</name>
<sequence>MVRSSAVLVVALVLCGCGTARPEVGATPSAVNEPTHSSSVTASPTPVASLDCPTTVPAHDRRTATTVPAGAVALRWCAPVQDAPERRWAPVDVVTSGVDDWITAFNARPALRPDAVCTADLTTTEGAVLLYPDGHTESVWGMAAGCRTLGGRTGFVALRQQALDLVQQQRRSGRLPTASPQPCADQSSLLTPRPADLVRGWACPAGGKAVPLDAGQLDALRAALPAPAAEGSTVDQTVASGRGRVQLAAASGDFLVLAPSTTAGGWLLLDGRGRPATAWKPTGPAAQLLAGLLP</sequence>
<dbReference type="EMBL" id="JBHUFZ010000019">
    <property type="protein sequence ID" value="MFD1890365.1"/>
    <property type="molecule type" value="Genomic_DNA"/>
</dbReference>
<keyword evidence="2" id="KW-0732">Signal</keyword>
<proteinExistence type="predicted"/>
<comment type="caution">
    <text evidence="3">The sequence shown here is derived from an EMBL/GenBank/DDBJ whole genome shotgun (WGS) entry which is preliminary data.</text>
</comment>
<evidence type="ECO:0000313" key="3">
    <source>
        <dbReference type="EMBL" id="MFD1890365.1"/>
    </source>
</evidence>
<feature type="compositionally biased region" description="Polar residues" evidence="1">
    <location>
        <begin position="178"/>
        <end position="189"/>
    </location>
</feature>
<feature type="region of interest" description="Disordered" evidence="1">
    <location>
        <begin position="169"/>
        <end position="189"/>
    </location>
</feature>
<protein>
    <recommendedName>
        <fullName evidence="5">DUF3558 domain-containing protein</fullName>
    </recommendedName>
</protein>
<dbReference type="Proteomes" id="UP001597326">
    <property type="component" value="Unassembled WGS sequence"/>
</dbReference>